<organism evidence="2 3">
    <name type="scientific">Porites evermanni</name>
    <dbReference type="NCBI Taxonomy" id="104178"/>
    <lineage>
        <taxon>Eukaryota</taxon>
        <taxon>Metazoa</taxon>
        <taxon>Cnidaria</taxon>
        <taxon>Anthozoa</taxon>
        <taxon>Hexacorallia</taxon>
        <taxon>Scleractinia</taxon>
        <taxon>Fungiina</taxon>
        <taxon>Poritidae</taxon>
        <taxon>Porites</taxon>
    </lineage>
</organism>
<evidence type="ECO:0000313" key="3">
    <source>
        <dbReference type="Proteomes" id="UP001159427"/>
    </source>
</evidence>
<evidence type="ECO:0000256" key="1">
    <source>
        <dbReference type="SAM" id="SignalP"/>
    </source>
</evidence>
<dbReference type="Pfam" id="PF00090">
    <property type="entry name" value="TSP_1"/>
    <property type="match status" value="1"/>
</dbReference>
<dbReference type="InterPro" id="IPR000884">
    <property type="entry name" value="TSP1_rpt"/>
</dbReference>
<gene>
    <name evidence="2" type="ORF">PEVE_00024247</name>
</gene>
<dbReference type="Gene3D" id="2.20.100.10">
    <property type="entry name" value="Thrombospondin type-1 (TSP1) repeat"/>
    <property type="match status" value="1"/>
</dbReference>
<dbReference type="PROSITE" id="PS50092">
    <property type="entry name" value="TSP1"/>
    <property type="match status" value="1"/>
</dbReference>
<evidence type="ECO:0000313" key="2">
    <source>
        <dbReference type="EMBL" id="CAH3192630.1"/>
    </source>
</evidence>
<feature type="chain" id="PRO_5047044128" evidence="1">
    <location>
        <begin position="20"/>
        <end position="122"/>
    </location>
</feature>
<keyword evidence="1" id="KW-0732">Signal</keyword>
<dbReference type="SUPFAM" id="SSF82895">
    <property type="entry name" value="TSP-1 type 1 repeat"/>
    <property type="match status" value="1"/>
</dbReference>
<accession>A0ABN8SMY1</accession>
<dbReference type="EMBL" id="CALNXI010003239">
    <property type="protein sequence ID" value="CAH3192630.1"/>
    <property type="molecule type" value="Genomic_DNA"/>
</dbReference>
<feature type="signal peptide" evidence="1">
    <location>
        <begin position="1"/>
        <end position="19"/>
    </location>
</feature>
<dbReference type="InterPro" id="IPR036383">
    <property type="entry name" value="TSP1_rpt_sf"/>
</dbReference>
<name>A0ABN8SMY1_9CNID</name>
<dbReference type="SMART" id="SM00209">
    <property type="entry name" value="TSP1"/>
    <property type="match status" value="1"/>
</dbReference>
<proteinExistence type="predicted"/>
<sequence>MKRAFIIICALLLIMEANSIFWRRRRRRRSPPPCSAVNCLVDSWTSWSSCSRQCGTSGTRERTRQITRVESCGGTCSYVLRQTEACNRDSCQNGGTPHSSGCSCRTGYGGTCCGQGECISLK</sequence>
<reference evidence="2 3" key="1">
    <citation type="submission" date="2022-05" db="EMBL/GenBank/DDBJ databases">
        <authorList>
            <consortium name="Genoscope - CEA"/>
            <person name="William W."/>
        </authorList>
    </citation>
    <scope>NUCLEOTIDE SEQUENCE [LARGE SCALE GENOMIC DNA]</scope>
</reference>
<protein>
    <submittedName>
        <fullName evidence="2">Uncharacterized protein</fullName>
    </submittedName>
</protein>
<feature type="non-terminal residue" evidence="2">
    <location>
        <position position="122"/>
    </location>
</feature>
<dbReference type="Proteomes" id="UP001159427">
    <property type="component" value="Unassembled WGS sequence"/>
</dbReference>
<keyword evidence="3" id="KW-1185">Reference proteome</keyword>
<comment type="caution">
    <text evidence="2">The sequence shown here is derived from an EMBL/GenBank/DDBJ whole genome shotgun (WGS) entry which is preliminary data.</text>
</comment>